<keyword evidence="5 17" id="KW-0808">Transferase</keyword>
<feature type="compositionally biased region" description="Low complexity" evidence="18">
    <location>
        <begin position="1315"/>
        <end position="1341"/>
    </location>
</feature>
<keyword evidence="21" id="KW-1185">Reference proteome</keyword>
<dbReference type="Pfam" id="PF22634">
    <property type="entry name" value="POL2_thumb"/>
    <property type="match status" value="1"/>
</dbReference>
<dbReference type="CDD" id="cd05779">
    <property type="entry name" value="DNA_polB_epsilon_exo"/>
    <property type="match status" value="1"/>
</dbReference>
<dbReference type="Gene3D" id="1.10.132.60">
    <property type="entry name" value="DNA polymerase family B, C-terminal domain"/>
    <property type="match status" value="1"/>
</dbReference>
<keyword evidence="12 17" id="KW-0408">Iron</keyword>
<feature type="domain" description="DNA polymerase epsilon catalytic subunit A C-terminal" evidence="19">
    <location>
        <begin position="1560"/>
        <end position="1910"/>
    </location>
</feature>
<name>A0A1Y2HLD8_9FUNG</name>
<evidence type="ECO:0000256" key="12">
    <source>
        <dbReference type="ARBA" id="ARBA00023004"/>
    </source>
</evidence>
<dbReference type="GO" id="GO:0003887">
    <property type="term" value="F:DNA-directed DNA polymerase activity"/>
    <property type="evidence" value="ECO:0007669"/>
    <property type="project" value="UniProtKB-KW"/>
</dbReference>
<dbReference type="GO" id="GO:0000278">
    <property type="term" value="P:mitotic cell cycle"/>
    <property type="evidence" value="ECO:0007669"/>
    <property type="project" value="TreeGrafter"/>
</dbReference>
<dbReference type="FunFam" id="1.10.287.690:FF:000005">
    <property type="entry name" value="DNA polymerase epsilon catalytic subunit"/>
    <property type="match status" value="1"/>
</dbReference>
<dbReference type="FunFam" id="3.90.1600.10:FF:000006">
    <property type="entry name" value="DNA polymerase epsilon catalytic subunit"/>
    <property type="match status" value="1"/>
</dbReference>
<dbReference type="OrthoDB" id="10060449at2759"/>
<dbReference type="Pfam" id="PF03104">
    <property type="entry name" value="DNA_pol_B_exo1"/>
    <property type="match status" value="1"/>
</dbReference>
<dbReference type="InterPro" id="IPR036397">
    <property type="entry name" value="RNaseH_sf"/>
</dbReference>
<comment type="catalytic activity">
    <reaction evidence="16 17">
        <text>DNA(n) + a 2'-deoxyribonucleoside 5'-triphosphate = DNA(n+1) + diphosphate</text>
        <dbReference type="Rhea" id="RHEA:22508"/>
        <dbReference type="Rhea" id="RHEA-COMP:17339"/>
        <dbReference type="Rhea" id="RHEA-COMP:17340"/>
        <dbReference type="ChEBI" id="CHEBI:33019"/>
        <dbReference type="ChEBI" id="CHEBI:61560"/>
        <dbReference type="ChEBI" id="CHEBI:173112"/>
        <dbReference type="EC" id="2.7.7.7"/>
    </reaction>
</comment>
<dbReference type="GO" id="GO:0045004">
    <property type="term" value="P:DNA replication proofreading"/>
    <property type="evidence" value="ECO:0007669"/>
    <property type="project" value="TreeGrafter"/>
</dbReference>
<dbReference type="Gene3D" id="3.30.342.10">
    <property type="entry name" value="DNA Polymerase, chain B, domain 1"/>
    <property type="match status" value="1"/>
</dbReference>
<keyword evidence="7 17" id="KW-0235">DNA replication</keyword>
<dbReference type="SMART" id="SM00486">
    <property type="entry name" value="POLBc"/>
    <property type="match status" value="1"/>
</dbReference>
<dbReference type="STRING" id="765915.A0A1Y2HLD8"/>
<dbReference type="FunFam" id="3.30.420.10:FF:000010">
    <property type="entry name" value="DNA polymerase epsilon catalytic subunit"/>
    <property type="match status" value="1"/>
</dbReference>
<keyword evidence="8 17" id="KW-0479">Metal-binding</keyword>
<dbReference type="GO" id="GO:0006272">
    <property type="term" value="P:leading strand elongation"/>
    <property type="evidence" value="ECO:0007669"/>
    <property type="project" value="TreeGrafter"/>
</dbReference>
<feature type="region of interest" description="Disordered" evidence="18">
    <location>
        <begin position="1312"/>
        <end position="1341"/>
    </location>
</feature>
<keyword evidence="14 17" id="KW-0238">DNA-binding</keyword>
<comment type="cofactor">
    <cofactor evidence="1 17">
        <name>[4Fe-4S] cluster</name>
        <dbReference type="ChEBI" id="CHEBI:49883"/>
    </cofactor>
</comment>
<dbReference type="Pfam" id="PF08490">
    <property type="entry name" value="DUF1744"/>
    <property type="match status" value="2"/>
</dbReference>
<accession>A0A1Y2HLD8</accession>
<evidence type="ECO:0000256" key="1">
    <source>
        <dbReference type="ARBA" id="ARBA00001966"/>
    </source>
</evidence>
<keyword evidence="11 17" id="KW-0239">DNA-directed DNA polymerase</keyword>
<dbReference type="InterPro" id="IPR006172">
    <property type="entry name" value="DNA-dir_DNA_pol_B"/>
</dbReference>
<dbReference type="Gene3D" id="3.90.1600.10">
    <property type="entry name" value="Palm domain of DNA polymerase"/>
    <property type="match status" value="1"/>
</dbReference>
<dbReference type="PANTHER" id="PTHR10670">
    <property type="entry name" value="DNA POLYMERASE EPSILON CATALYTIC SUBUNIT A"/>
    <property type="match status" value="1"/>
</dbReference>
<evidence type="ECO:0000256" key="16">
    <source>
        <dbReference type="ARBA" id="ARBA00049244"/>
    </source>
</evidence>
<keyword evidence="13 17" id="KW-0411">Iron-sulfur</keyword>
<evidence type="ECO:0000313" key="21">
    <source>
        <dbReference type="Proteomes" id="UP000193411"/>
    </source>
</evidence>
<evidence type="ECO:0000256" key="6">
    <source>
        <dbReference type="ARBA" id="ARBA00022695"/>
    </source>
</evidence>
<keyword evidence="10 17" id="KW-0862">Zinc</keyword>
<comment type="similarity">
    <text evidence="3 17">Belongs to the DNA polymerase type-B family.</text>
</comment>
<dbReference type="SUPFAM" id="SSF56672">
    <property type="entry name" value="DNA/RNA polymerases"/>
    <property type="match status" value="1"/>
</dbReference>
<evidence type="ECO:0000256" key="14">
    <source>
        <dbReference type="ARBA" id="ARBA00023125"/>
    </source>
</evidence>
<dbReference type="EC" id="2.7.7.7" evidence="17"/>
<keyword evidence="15 17" id="KW-0539">Nucleus</keyword>
<dbReference type="InterPro" id="IPR043502">
    <property type="entry name" value="DNA/RNA_pol_sf"/>
</dbReference>
<dbReference type="PANTHER" id="PTHR10670:SF0">
    <property type="entry name" value="DNA POLYMERASE EPSILON CATALYTIC SUBUNIT A"/>
    <property type="match status" value="1"/>
</dbReference>
<dbReference type="InterPro" id="IPR012337">
    <property type="entry name" value="RNaseH-like_sf"/>
</dbReference>
<dbReference type="CDD" id="cd05535">
    <property type="entry name" value="POLBc_epsilon"/>
    <property type="match status" value="1"/>
</dbReference>
<dbReference type="GO" id="GO:0008622">
    <property type="term" value="C:epsilon DNA polymerase complex"/>
    <property type="evidence" value="ECO:0007669"/>
    <property type="project" value="InterPro"/>
</dbReference>
<evidence type="ECO:0000256" key="3">
    <source>
        <dbReference type="ARBA" id="ARBA00005755"/>
    </source>
</evidence>
<dbReference type="EMBL" id="MCFL01000022">
    <property type="protein sequence ID" value="ORZ35386.1"/>
    <property type="molecule type" value="Genomic_DNA"/>
</dbReference>
<dbReference type="GO" id="GO:0008310">
    <property type="term" value="F:single-stranded DNA 3'-5' DNA exonuclease activity"/>
    <property type="evidence" value="ECO:0007669"/>
    <property type="project" value="TreeGrafter"/>
</dbReference>
<evidence type="ECO:0000256" key="7">
    <source>
        <dbReference type="ARBA" id="ARBA00022705"/>
    </source>
</evidence>
<keyword evidence="6 17" id="KW-0548">Nucleotidyltransferase</keyword>
<dbReference type="GO" id="GO:0000166">
    <property type="term" value="F:nucleotide binding"/>
    <property type="evidence" value="ECO:0007669"/>
    <property type="project" value="InterPro"/>
</dbReference>
<evidence type="ECO:0000259" key="19">
    <source>
        <dbReference type="SMART" id="SM01159"/>
    </source>
</evidence>
<dbReference type="InterPro" id="IPR055191">
    <property type="entry name" value="POL2_thumb"/>
</dbReference>
<dbReference type="InterPro" id="IPR029703">
    <property type="entry name" value="POL2"/>
</dbReference>
<dbReference type="InterPro" id="IPR054475">
    <property type="entry name" value="Znf-DPOE"/>
</dbReference>
<evidence type="ECO:0000256" key="4">
    <source>
        <dbReference type="ARBA" id="ARBA00022485"/>
    </source>
</evidence>
<dbReference type="Pfam" id="PF23250">
    <property type="entry name" value="zf_DPOE_2"/>
    <property type="match status" value="1"/>
</dbReference>
<evidence type="ECO:0000256" key="10">
    <source>
        <dbReference type="ARBA" id="ARBA00022833"/>
    </source>
</evidence>
<dbReference type="InterPro" id="IPR006133">
    <property type="entry name" value="DNA-dir_DNA_pol_B_exonuc"/>
</dbReference>
<keyword evidence="9 17" id="KW-0863">Zinc-finger</keyword>
<evidence type="ECO:0000256" key="9">
    <source>
        <dbReference type="ARBA" id="ARBA00022771"/>
    </source>
</evidence>
<comment type="function">
    <text evidence="17">DNA polymerase II participates in chromosomal DNA replication.</text>
</comment>
<dbReference type="Proteomes" id="UP000193411">
    <property type="component" value="Unassembled WGS sequence"/>
</dbReference>
<organism evidence="20 21">
    <name type="scientific">Catenaria anguillulae PL171</name>
    <dbReference type="NCBI Taxonomy" id="765915"/>
    <lineage>
        <taxon>Eukaryota</taxon>
        <taxon>Fungi</taxon>
        <taxon>Fungi incertae sedis</taxon>
        <taxon>Blastocladiomycota</taxon>
        <taxon>Blastocladiomycetes</taxon>
        <taxon>Blastocladiales</taxon>
        <taxon>Catenariaceae</taxon>
        <taxon>Catenaria</taxon>
    </lineage>
</organism>
<comment type="caution">
    <text evidence="20">The sequence shown here is derived from an EMBL/GenBank/DDBJ whole genome shotgun (WGS) entry which is preliminary data.</text>
</comment>
<dbReference type="InterPro" id="IPR042087">
    <property type="entry name" value="DNA_pol_B_thumb"/>
</dbReference>
<evidence type="ECO:0000256" key="2">
    <source>
        <dbReference type="ARBA" id="ARBA00004123"/>
    </source>
</evidence>
<feature type="compositionally biased region" description="Low complexity" evidence="18">
    <location>
        <begin position="1241"/>
        <end position="1254"/>
    </location>
</feature>
<dbReference type="GO" id="GO:0006297">
    <property type="term" value="P:nucleotide-excision repair, DNA gap filling"/>
    <property type="evidence" value="ECO:0007669"/>
    <property type="project" value="TreeGrafter"/>
</dbReference>
<evidence type="ECO:0000256" key="8">
    <source>
        <dbReference type="ARBA" id="ARBA00022723"/>
    </source>
</evidence>
<feature type="region of interest" description="Disordered" evidence="18">
    <location>
        <begin position="1241"/>
        <end position="1266"/>
    </location>
</feature>
<sequence>MSSSGSRSGTFGLVPSSRRGGSSAHRGRGGGNNLNVRANPRRRPPGGTNFKGSDNGPPSGTDPDLDALAKSEERFKVIGERDAMDEKMGFARYNGPGISGWMVNMQATTVRDEEWPSGRSAVDYYFIADDGSTFKSTVVYSPYFYLMCKPSTEADVEEYLKRMYESTIESITWAEREDLDMPNHLLGLKRIVLKLSFRNVQDLLRVRKDMLAAVRNQSSRSDSDAVAYDSSMNVQVGGLAGSSSATGGFAAAAAAAAARNTDPLSMIVDVREYDVPYYLRVAMDLDLRVGLWYMVVSENGVTEIAPQPDKLLPPDPVILAFDIETTKLPLKFPDASHDQIMMISYIIDGQGYLITNREIVSEDIDDFDYTPKPEFEGPFVVFNEANERGLLDRFFDHIIEVKPHVIVTYNGDFFDWPFVETRAAAHGIDMRATIGWFKDENDEYKSYYAHHSDAFRWVKRDSYLPAGSHGLKAVTTAKLGYNPIELDPELMVPYAQEKPQVLAQYSVSDAVATYYLYMKYVHPFVFSLCNIIPMNPDEVLRKGSGTLCESLLMVKAFKAGVLMPNKHVDATGQFYKGHLLTSESYVGGHVEALEAGVFRSDIPTKFKVDPATVTKLMKDVERALKFTLEVEHKVDPNDVTNFDEVKNAILAALDDLRTTPNRIEPPLIYHLDVAAMYPNIILTNRLQPDAMVDEAACASCDYNDPANQCQRKLEWRWRGEYYPADMGDYQTLVRGLRENEPGWKDMGKQQQEALLNKRLAEYSRKVYKRIHETEVVLKTSTVCQRENPFYIDTVRQFRDRRYEYKGLLKVWKGKLDAASQAGDTAGIAEGKKMVVVMDSLQLAHKCILNSFYGYVMRKGSRWYSMEMGGIVCHTGAKIIQLARELVEQVGRPLELDTDGIWCILPASFPENFSFKTAKGKKIVVSYPCTMLNHLVHDTFTNHQYQARDTSGKSADGWSIWAENSIFFEVDGPYKAMILPASTEEDKLLKKRYAVFNEDGSLAELKGFEVKRRGELKLIKIFQQQIFSVFLKGTTLEECYAAVAQVANEWLDIMDCKGATVADAELIDLISENKNMSKSLSEYEGQKSTAITTAKRLAELLGAEMVKDKLACHFLVCRLPAGAPVAERALPVALLHSEPAIRRHFLRKWLKDPTLHDPDVRELIDWDYYKERFGSVLQKLITIPAAMQGVTNPIPRVKHPDWLRTRVNNQRQQSKLTDMFDMEDMRRAGAQPAITAMRASAVSSGAGGAAPPRTAKVTRVKTRRQTATEELAELGQQVRSTPVPNPRQDYQAWLKYEKMKWRYQRLRQKLGEQIRAQQPSASSTGSGSGSGSQSQSHGPTSSVQGFLMQQQAFLESAVWQVLQVQEPKTPGGPHAVWVLAGDKLVRVTVDVPRTFFINSELALPADSIGGGITLEPAKRTLPRGTPTKHLYQVTVGEQKYVKHEATFTELFAHPQIQGVYETRVPGSFRAIAHFGAQWMLDRQRRQSQAPTANSHHKWDDLRMAPQNAAVPYLGPNTSLDDLYLYHFSSGERHMAVVYSFRGGVECHMFVCDPSRSVNMGRIELAYSELRQRHLDLELPHVDFRITAFLRESVMMQALNKHLATLHQRRAAPTLLTIQSTRPSAISHLNALAQFPTVTRSASARDVADLPALGWQSYIAQRWLHHLRTFKPWKARLVELAQFSQVPVGNLGTDGILFALDVMMARKLIKADCVLWYSPDLRPDLGGRQDDEHYAVIDAHRPFPEVNAPGYYPGVTVELDLFGLCVSTVKDPAVARAEPQLAPLVSLVNSIGLRVQSHPSMDDVLSHVYRWLTTPNALLYDPHATFIVFNQMKRAFMALITDLTKLNATVVYASFSRLIVHTPKTSLNQARAYVDFLVSHLVEMPQFTALSLMPSMTWFPLTWMDPFNYAGEQILDNPELIAAAAAAAAGHGAGAGDEEDMMMVDGADKHGGVQTQMVMRWNIADYLPDAMAAGLEELLHFYFAEVSSFRTAHLKSGPSASLAAASASGSPDSMVSDAEIKFKSQLIRSTLTPRLLSLLPKYQRAEHGVDGVQFPDMPGALTTITVDNTSNTVAKRRSPTLEFVKSLVTILGLDATVETPVMILRRNALDLIKVREFAPEAQFANPCLPIVVPQVMCTACQYTRDVDLTREVVADEKGWKCPECMQLYPMAALEAKLIELVENSLLAHQVQDLVCTKCRLIVRENLAPYCPCSGALALTVPVGVFRTKLLVIYQIAEAHRMELLREIVGFIGTTLVPGE</sequence>
<evidence type="ECO:0000313" key="20">
    <source>
        <dbReference type="EMBL" id="ORZ35386.1"/>
    </source>
</evidence>
<evidence type="ECO:0000256" key="5">
    <source>
        <dbReference type="ARBA" id="ARBA00022679"/>
    </source>
</evidence>
<reference evidence="20 21" key="1">
    <citation type="submission" date="2016-07" db="EMBL/GenBank/DDBJ databases">
        <title>Pervasive Adenine N6-methylation of Active Genes in Fungi.</title>
        <authorList>
            <consortium name="DOE Joint Genome Institute"/>
            <person name="Mondo S.J."/>
            <person name="Dannebaum R.O."/>
            <person name="Kuo R.C."/>
            <person name="Labutti K."/>
            <person name="Haridas S."/>
            <person name="Kuo A."/>
            <person name="Salamov A."/>
            <person name="Ahrendt S.R."/>
            <person name="Lipzen A."/>
            <person name="Sullivan W."/>
            <person name="Andreopoulos W.B."/>
            <person name="Clum A."/>
            <person name="Lindquist E."/>
            <person name="Daum C."/>
            <person name="Ramamoorthy G.K."/>
            <person name="Gryganskyi A."/>
            <person name="Culley D."/>
            <person name="Magnuson J.K."/>
            <person name="James T.Y."/>
            <person name="O'Malley M.A."/>
            <person name="Stajich J.E."/>
            <person name="Spatafora J.W."/>
            <person name="Visel A."/>
            <person name="Grigoriev I.V."/>
        </authorList>
    </citation>
    <scope>NUCLEOTIDE SEQUENCE [LARGE SCALE GENOMIC DNA]</scope>
    <source>
        <strain evidence="20 21">PL171</strain>
    </source>
</reference>
<dbReference type="FunFam" id="1.10.132.60:FF:000002">
    <property type="entry name" value="DNA polymerase epsilon catalytic subunit"/>
    <property type="match status" value="1"/>
</dbReference>
<evidence type="ECO:0000256" key="18">
    <source>
        <dbReference type="SAM" id="MobiDB-lite"/>
    </source>
</evidence>
<dbReference type="Pfam" id="PF22912">
    <property type="entry name" value="zf-DPOE"/>
    <property type="match status" value="1"/>
</dbReference>
<dbReference type="GO" id="GO:0008270">
    <property type="term" value="F:zinc ion binding"/>
    <property type="evidence" value="ECO:0007669"/>
    <property type="project" value="UniProtKB-KW"/>
</dbReference>
<dbReference type="InterPro" id="IPR013697">
    <property type="entry name" value="DNA_pol_e_suA_C"/>
</dbReference>
<evidence type="ECO:0000256" key="13">
    <source>
        <dbReference type="ARBA" id="ARBA00023014"/>
    </source>
</evidence>
<dbReference type="GO" id="GO:0051539">
    <property type="term" value="F:4 iron, 4 sulfur cluster binding"/>
    <property type="evidence" value="ECO:0007669"/>
    <property type="project" value="UniProtKB-KW"/>
</dbReference>
<dbReference type="SUPFAM" id="SSF53098">
    <property type="entry name" value="Ribonuclease H-like"/>
    <property type="match status" value="1"/>
</dbReference>
<dbReference type="InterPro" id="IPR023211">
    <property type="entry name" value="DNA_pol_palm_dom_sf"/>
</dbReference>
<comment type="subcellular location">
    <subcellularLocation>
        <location evidence="2 17">Nucleus</location>
    </subcellularLocation>
</comment>
<keyword evidence="4 17" id="KW-0004">4Fe-4S</keyword>
<feature type="region of interest" description="Disordered" evidence="18">
    <location>
        <begin position="1"/>
        <end position="68"/>
    </location>
</feature>
<dbReference type="GO" id="GO:0003677">
    <property type="term" value="F:DNA binding"/>
    <property type="evidence" value="ECO:0007669"/>
    <property type="project" value="UniProtKB-KW"/>
</dbReference>
<dbReference type="SMART" id="SM01159">
    <property type="entry name" value="DUF1744"/>
    <property type="match status" value="1"/>
</dbReference>
<evidence type="ECO:0000256" key="15">
    <source>
        <dbReference type="ARBA" id="ARBA00023242"/>
    </source>
</evidence>
<dbReference type="GO" id="GO:0006287">
    <property type="term" value="P:base-excision repair, gap-filling"/>
    <property type="evidence" value="ECO:0007669"/>
    <property type="project" value="TreeGrafter"/>
</dbReference>
<dbReference type="Gene3D" id="3.30.420.10">
    <property type="entry name" value="Ribonuclease H-like superfamily/Ribonuclease H"/>
    <property type="match status" value="1"/>
</dbReference>
<evidence type="ECO:0000256" key="17">
    <source>
        <dbReference type="RuleBase" id="RU365029"/>
    </source>
</evidence>
<protein>
    <recommendedName>
        <fullName evidence="17">DNA polymerase epsilon catalytic subunit</fullName>
        <ecNumber evidence="17">2.7.7.7</ecNumber>
    </recommendedName>
</protein>
<proteinExistence type="inferred from homology"/>
<evidence type="ECO:0000256" key="11">
    <source>
        <dbReference type="ARBA" id="ARBA00022932"/>
    </source>
</evidence>
<gene>
    <name evidence="20" type="ORF">BCR44DRAFT_53396</name>
</gene>